<dbReference type="Gene3D" id="1.20.1250.20">
    <property type="entry name" value="MFS general substrate transporter like domains"/>
    <property type="match status" value="1"/>
</dbReference>
<sequence>MIPGAQPPACSAGSHCLGATSSQLALLLGAFAFMAIGTGGVRPCSLAFGADQFDRRKSQPHADNVRVLQTFFSWYYVSVGVSLVLATTVIIYIQDHGGWRIGLGVPVALMVVSTLFFLLGSAMYIKVKPNKSVLSGLAQVAVVAIKNRNIILPPNSSDSWYHKKKGSKLTVPSKSLRFLNKACVIRIPEKDLNPDGTAADPWRLCTVEQVEVLKAVVRVLPIWSTGIMVAIIISQSFPVLQASTMDRHLGPHFQIPPGSVVVFSIVTLSLWVAIYDRLLVAPLARLTGRPRGLGLKQRMGFGLVLLSIATVVMAITEHIRRRRAIDQGLMDKGIVHMSAMWLIPQYCLTGLAEAFNAIGQIEFYYSEFPRSMTSVGLSLLSLTSGMGSLVGAVIVAVVDKVTETNGSVSWLDRNLNKGRYDYYYWMLAAMSVANVFYFMLCSQIYGEEGKSKALSQPLTLGWWDPHLSTESHHLIVRGGGHSCFIESDEARIRMKRKKFWEKVVDRYELCGSGENWWGVQGYMRDNFNHSNQAISYEEHFQNSRFVESVLDVYWELPPVADPSLTHQTRYDPACALDPIIEDGRFGLFQRLGLTKFETSVFNGYTQMVYLQVSPPTS</sequence>
<comment type="similarity">
    <text evidence="2">Belongs to the major facilitator superfamily. Proton-dependent oligopeptide transporter (POT/PTR) (TC 2.A.17) family.</text>
</comment>
<name>A0A8J5I4H5_ZINOF</name>
<dbReference type="InterPro" id="IPR000109">
    <property type="entry name" value="POT_fam"/>
</dbReference>
<evidence type="ECO:0000256" key="5">
    <source>
        <dbReference type="ARBA" id="ARBA00023136"/>
    </source>
</evidence>
<reference evidence="7 8" key="1">
    <citation type="submission" date="2020-08" db="EMBL/GenBank/DDBJ databases">
        <title>Plant Genome Project.</title>
        <authorList>
            <person name="Zhang R.-G."/>
        </authorList>
    </citation>
    <scope>NUCLEOTIDE SEQUENCE [LARGE SCALE GENOMIC DNA]</scope>
    <source>
        <tissue evidence="7">Rhizome</tissue>
    </source>
</reference>
<evidence type="ECO:0000256" key="4">
    <source>
        <dbReference type="ARBA" id="ARBA00022989"/>
    </source>
</evidence>
<comment type="caution">
    <text evidence="7">The sequence shown here is derived from an EMBL/GenBank/DDBJ whole genome shotgun (WGS) entry which is preliminary data.</text>
</comment>
<evidence type="ECO:0000313" key="8">
    <source>
        <dbReference type="Proteomes" id="UP000734854"/>
    </source>
</evidence>
<feature type="transmembrane region" description="Helical" evidence="6">
    <location>
        <begin position="339"/>
        <end position="365"/>
    </location>
</feature>
<dbReference type="AlphaFoldDB" id="A0A8J5I4H5"/>
<feature type="transmembrane region" description="Helical" evidence="6">
    <location>
        <begin position="260"/>
        <end position="280"/>
    </location>
</feature>
<feature type="transmembrane region" description="Helical" evidence="6">
    <location>
        <begin position="99"/>
        <end position="125"/>
    </location>
</feature>
<keyword evidence="3 6" id="KW-0812">Transmembrane</keyword>
<dbReference type="InterPro" id="IPR036259">
    <property type="entry name" value="MFS_trans_sf"/>
</dbReference>
<gene>
    <name evidence="7" type="ORF">ZIOFF_000359</name>
</gene>
<dbReference type="GO" id="GO:0016020">
    <property type="term" value="C:membrane"/>
    <property type="evidence" value="ECO:0007669"/>
    <property type="project" value="UniProtKB-SubCell"/>
</dbReference>
<feature type="transmembrane region" description="Helical" evidence="6">
    <location>
        <begin position="71"/>
        <end position="93"/>
    </location>
</feature>
<keyword evidence="5 6" id="KW-0472">Membrane</keyword>
<evidence type="ECO:0000256" key="6">
    <source>
        <dbReference type="SAM" id="Phobius"/>
    </source>
</evidence>
<comment type="subcellular location">
    <subcellularLocation>
        <location evidence="1">Membrane</location>
        <topology evidence="1">Multi-pass membrane protein</topology>
    </subcellularLocation>
</comment>
<organism evidence="7 8">
    <name type="scientific">Zingiber officinale</name>
    <name type="common">Ginger</name>
    <name type="synonym">Amomum zingiber</name>
    <dbReference type="NCBI Taxonomy" id="94328"/>
    <lineage>
        <taxon>Eukaryota</taxon>
        <taxon>Viridiplantae</taxon>
        <taxon>Streptophyta</taxon>
        <taxon>Embryophyta</taxon>
        <taxon>Tracheophyta</taxon>
        <taxon>Spermatophyta</taxon>
        <taxon>Magnoliopsida</taxon>
        <taxon>Liliopsida</taxon>
        <taxon>Zingiberales</taxon>
        <taxon>Zingiberaceae</taxon>
        <taxon>Zingiber</taxon>
    </lineage>
</organism>
<dbReference type="GO" id="GO:0022857">
    <property type="term" value="F:transmembrane transporter activity"/>
    <property type="evidence" value="ECO:0007669"/>
    <property type="project" value="InterPro"/>
</dbReference>
<keyword evidence="8" id="KW-1185">Reference proteome</keyword>
<feature type="transmembrane region" description="Helical" evidence="6">
    <location>
        <begin position="422"/>
        <end position="440"/>
    </location>
</feature>
<dbReference type="Pfam" id="PF00854">
    <property type="entry name" value="PTR2"/>
    <property type="match status" value="1"/>
</dbReference>
<feature type="transmembrane region" description="Helical" evidence="6">
    <location>
        <begin position="377"/>
        <end position="398"/>
    </location>
</feature>
<keyword evidence="4 6" id="KW-1133">Transmembrane helix</keyword>
<protein>
    <submittedName>
        <fullName evidence="7">Uncharacterized protein</fullName>
    </submittedName>
</protein>
<accession>A0A8J5I4H5</accession>
<evidence type="ECO:0000256" key="3">
    <source>
        <dbReference type="ARBA" id="ARBA00022692"/>
    </source>
</evidence>
<evidence type="ECO:0000313" key="7">
    <source>
        <dbReference type="EMBL" id="KAG6535393.1"/>
    </source>
</evidence>
<feature type="transmembrane region" description="Helical" evidence="6">
    <location>
        <begin position="219"/>
        <end position="240"/>
    </location>
</feature>
<dbReference type="PANTHER" id="PTHR11654">
    <property type="entry name" value="OLIGOPEPTIDE TRANSPORTER-RELATED"/>
    <property type="match status" value="1"/>
</dbReference>
<feature type="transmembrane region" description="Helical" evidence="6">
    <location>
        <begin position="24"/>
        <end position="50"/>
    </location>
</feature>
<dbReference type="SUPFAM" id="SSF103473">
    <property type="entry name" value="MFS general substrate transporter"/>
    <property type="match status" value="1"/>
</dbReference>
<evidence type="ECO:0000256" key="1">
    <source>
        <dbReference type="ARBA" id="ARBA00004141"/>
    </source>
</evidence>
<evidence type="ECO:0000256" key="2">
    <source>
        <dbReference type="ARBA" id="ARBA00005982"/>
    </source>
</evidence>
<feature type="transmembrane region" description="Helical" evidence="6">
    <location>
        <begin position="301"/>
        <end position="319"/>
    </location>
</feature>
<dbReference type="Proteomes" id="UP000734854">
    <property type="component" value="Unassembled WGS sequence"/>
</dbReference>
<proteinExistence type="inferred from homology"/>
<dbReference type="EMBL" id="JACMSC010000001">
    <property type="protein sequence ID" value="KAG6535393.1"/>
    <property type="molecule type" value="Genomic_DNA"/>
</dbReference>